<comment type="subcellular location">
    <subcellularLocation>
        <location evidence="1">Periplasm</location>
    </subcellularLocation>
</comment>
<evidence type="ECO:0000256" key="3">
    <source>
        <dbReference type="ARBA" id="ARBA00022729"/>
    </source>
</evidence>
<dbReference type="PIRSF" id="PIRSF034445">
    <property type="entry name" value="CpxP_Spy"/>
    <property type="match status" value="1"/>
</dbReference>
<feature type="region of interest" description="Disordered" evidence="5">
    <location>
        <begin position="154"/>
        <end position="177"/>
    </location>
</feature>
<dbReference type="InterPro" id="IPR012899">
    <property type="entry name" value="LTXXQ"/>
</dbReference>
<proteinExistence type="inferred from homology"/>
<dbReference type="GO" id="GO:0051082">
    <property type="term" value="F:unfolded protein binding"/>
    <property type="evidence" value="ECO:0007669"/>
    <property type="project" value="TreeGrafter"/>
</dbReference>
<dbReference type="PANTHER" id="PTHR38102">
    <property type="entry name" value="PERIPLASMIC CHAPERONE SPY"/>
    <property type="match status" value="1"/>
</dbReference>
<sequence length="177" mass="20139">MKITTPLLALALAAITIPLSSYAESDKHDRCHQRAHASHGFGKHFHERLGSIGVPSHLAALSLSETQQDKVFELMHSQVPKARQAEKQRQQLHVDLNKLSNSGSYDEAKAKQISDKLATIEKEHVLNRSATNHQIYQILTPEQRKRLDEIKTNHEEGFSKSRFEKGQHHTKKLERTL</sequence>
<dbReference type="GO" id="GO:0030288">
    <property type="term" value="C:outer membrane-bounded periplasmic space"/>
    <property type="evidence" value="ECO:0007669"/>
    <property type="project" value="TreeGrafter"/>
</dbReference>
<evidence type="ECO:0000313" key="7">
    <source>
        <dbReference type="EMBL" id="HBA08530.1"/>
    </source>
</evidence>
<keyword evidence="3 6" id="KW-0732">Signal</keyword>
<evidence type="ECO:0000256" key="5">
    <source>
        <dbReference type="SAM" id="MobiDB-lite"/>
    </source>
</evidence>
<feature type="signal peptide" evidence="6">
    <location>
        <begin position="1"/>
        <end position="23"/>
    </location>
</feature>
<dbReference type="Gene3D" id="1.20.120.1490">
    <property type="match status" value="1"/>
</dbReference>
<comment type="caution">
    <text evidence="7">The sequence shown here is derived from an EMBL/GenBank/DDBJ whole genome shotgun (WGS) entry which is preliminary data.</text>
</comment>
<dbReference type="AlphaFoldDB" id="A0A351R909"/>
<name>A0A351R909_9PROT</name>
<gene>
    <name evidence="7" type="ORF">DCW48_02315</name>
</gene>
<dbReference type="PANTHER" id="PTHR38102:SF1">
    <property type="entry name" value="PERIPLASMIC CHAPERONE SPY"/>
    <property type="match status" value="1"/>
</dbReference>
<dbReference type="Pfam" id="PF07813">
    <property type="entry name" value="LTXXQ"/>
    <property type="match status" value="1"/>
</dbReference>
<feature type="chain" id="PRO_5016749805" description="LTXXQ motif family protein" evidence="6">
    <location>
        <begin position="24"/>
        <end position="177"/>
    </location>
</feature>
<evidence type="ECO:0000313" key="8">
    <source>
        <dbReference type="Proteomes" id="UP000264313"/>
    </source>
</evidence>
<evidence type="ECO:0000256" key="2">
    <source>
        <dbReference type="ARBA" id="ARBA00008441"/>
    </source>
</evidence>
<evidence type="ECO:0000256" key="1">
    <source>
        <dbReference type="ARBA" id="ARBA00004418"/>
    </source>
</evidence>
<dbReference type="CDD" id="cd09916">
    <property type="entry name" value="CpxP_like"/>
    <property type="match status" value="1"/>
</dbReference>
<protein>
    <recommendedName>
        <fullName evidence="9">LTXXQ motif family protein</fullName>
    </recommendedName>
</protein>
<dbReference type="Proteomes" id="UP000264313">
    <property type="component" value="Unassembled WGS sequence"/>
</dbReference>
<evidence type="ECO:0000256" key="4">
    <source>
        <dbReference type="ARBA" id="ARBA00022764"/>
    </source>
</evidence>
<accession>A0A351R909</accession>
<dbReference type="STRING" id="1132855.GCA_000384255_01265"/>
<evidence type="ECO:0000256" key="6">
    <source>
        <dbReference type="SAM" id="SignalP"/>
    </source>
</evidence>
<evidence type="ECO:0008006" key="9">
    <source>
        <dbReference type="Google" id="ProtNLM"/>
    </source>
</evidence>
<keyword evidence="4" id="KW-0574">Periplasm</keyword>
<dbReference type="EMBL" id="DNAA01000055">
    <property type="protein sequence ID" value="HBA08530.1"/>
    <property type="molecule type" value="Genomic_DNA"/>
</dbReference>
<reference evidence="7 8" key="1">
    <citation type="journal article" date="2018" name="Nat. Biotechnol.">
        <title>A standardized bacterial taxonomy based on genome phylogeny substantially revises the tree of life.</title>
        <authorList>
            <person name="Parks D.H."/>
            <person name="Chuvochina M."/>
            <person name="Waite D.W."/>
            <person name="Rinke C."/>
            <person name="Skarshewski A."/>
            <person name="Chaumeil P.A."/>
            <person name="Hugenholtz P."/>
        </authorList>
    </citation>
    <scope>NUCLEOTIDE SEQUENCE [LARGE SCALE GENOMIC DNA]</scope>
    <source>
        <strain evidence="7">UBA9958</strain>
    </source>
</reference>
<comment type="similarity">
    <text evidence="2">Belongs to the CpxP/Spy family.</text>
</comment>
<organism evidence="7 8">
    <name type="scientific">Methylotenera mobilis</name>
    <dbReference type="NCBI Taxonomy" id="359408"/>
    <lineage>
        <taxon>Bacteria</taxon>
        <taxon>Pseudomonadati</taxon>
        <taxon>Pseudomonadota</taxon>
        <taxon>Betaproteobacteria</taxon>
        <taxon>Nitrosomonadales</taxon>
        <taxon>Methylophilaceae</taxon>
        <taxon>Methylotenera</taxon>
    </lineage>
</organism>
<dbReference type="InterPro" id="IPR052211">
    <property type="entry name" value="Cpx_auxiliary_protein"/>
</dbReference>